<feature type="compositionally biased region" description="Gly residues" evidence="1">
    <location>
        <begin position="1"/>
        <end position="11"/>
    </location>
</feature>
<organism evidence="2 3">
    <name type="scientific">Portunus trituberculatus</name>
    <name type="common">Swimming crab</name>
    <name type="synonym">Neptunus trituberculatus</name>
    <dbReference type="NCBI Taxonomy" id="210409"/>
    <lineage>
        <taxon>Eukaryota</taxon>
        <taxon>Metazoa</taxon>
        <taxon>Ecdysozoa</taxon>
        <taxon>Arthropoda</taxon>
        <taxon>Crustacea</taxon>
        <taxon>Multicrustacea</taxon>
        <taxon>Malacostraca</taxon>
        <taxon>Eumalacostraca</taxon>
        <taxon>Eucarida</taxon>
        <taxon>Decapoda</taxon>
        <taxon>Pleocyemata</taxon>
        <taxon>Brachyura</taxon>
        <taxon>Eubrachyura</taxon>
        <taxon>Portunoidea</taxon>
        <taxon>Portunidae</taxon>
        <taxon>Portuninae</taxon>
        <taxon>Portunus</taxon>
    </lineage>
</organism>
<dbReference type="Proteomes" id="UP000324222">
    <property type="component" value="Unassembled WGS sequence"/>
</dbReference>
<proteinExistence type="predicted"/>
<evidence type="ECO:0000256" key="1">
    <source>
        <dbReference type="SAM" id="MobiDB-lite"/>
    </source>
</evidence>
<feature type="compositionally biased region" description="Polar residues" evidence="1">
    <location>
        <begin position="25"/>
        <end position="52"/>
    </location>
</feature>
<evidence type="ECO:0000313" key="2">
    <source>
        <dbReference type="EMBL" id="MPC55976.1"/>
    </source>
</evidence>
<gene>
    <name evidence="2" type="ORF">E2C01_049923</name>
</gene>
<protein>
    <submittedName>
        <fullName evidence="2">Uncharacterized protein</fullName>
    </submittedName>
</protein>
<keyword evidence="3" id="KW-1185">Reference proteome</keyword>
<evidence type="ECO:0000313" key="3">
    <source>
        <dbReference type="Proteomes" id="UP000324222"/>
    </source>
</evidence>
<name>A0A5B7GEJ2_PORTR</name>
<accession>A0A5B7GEJ2</accession>
<sequence>MGGGAGGGGLGVAHLGERRPGGGDSNITSSTHKSTSQPLRDTRIHNTTSPQFLGSVKAKTTDVITIEPGSYSTSSGIRCVINIRGKPSEAPAAPNSCKKGTT</sequence>
<dbReference type="AlphaFoldDB" id="A0A5B7GEJ2"/>
<comment type="caution">
    <text evidence="2">The sequence shown here is derived from an EMBL/GenBank/DDBJ whole genome shotgun (WGS) entry which is preliminary data.</text>
</comment>
<feature type="region of interest" description="Disordered" evidence="1">
    <location>
        <begin position="1"/>
        <end position="53"/>
    </location>
</feature>
<dbReference type="EMBL" id="VSRR010013592">
    <property type="protein sequence ID" value="MPC55976.1"/>
    <property type="molecule type" value="Genomic_DNA"/>
</dbReference>
<reference evidence="2 3" key="1">
    <citation type="submission" date="2019-05" db="EMBL/GenBank/DDBJ databases">
        <title>Another draft genome of Portunus trituberculatus and its Hox gene families provides insights of decapod evolution.</title>
        <authorList>
            <person name="Jeong J.-H."/>
            <person name="Song I."/>
            <person name="Kim S."/>
            <person name="Choi T."/>
            <person name="Kim D."/>
            <person name="Ryu S."/>
            <person name="Kim W."/>
        </authorList>
    </citation>
    <scope>NUCLEOTIDE SEQUENCE [LARGE SCALE GENOMIC DNA]</scope>
    <source>
        <tissue evidence="2">Muscle</tissue>
    </source>
</reference>